<keyword evidence="1" id="KW-0808">Transferase</keyword>
<dbReference type="Gene3D" id="2.160.10.10">
    <property type="entry name" value="Hexapeptide repeat proteins"/>
    <property type="match status" value="1"/>
</dbReference>
<evidence type="ECO:0000313" key="1">
    <source>
        <dbReference type="EMBL" id="MFD1215475.1"/>
    </source>
</evidence>
<dbReference type="SUPFAM" id="SSF51161">
    <property type="entry name" value="Trimeric LpxA-like enzymes"/>
    <property type="match status" value="1"/>
</dbReference>
<comment type="caution">
    <text evidence="1">The sequence shown here is derived from an EMBL/GenBank/DDBJ whole genome shotgun (WGS) entry which is preliminary data.</text>
</comment>
<dbReference type="InterPro" id="IPR001451">
    <property type="entry name" value="Hexapep"/>
</dbReference>
<keyword evidence="1" id="KW-0012">Acyltransferase</keyword>
<reference evidence="2" key="1">
    <citation type="journal article" date="2019" name="Int. J. Syst. Evol. Microbiol.">
        <title>The Global Catalogue of Microorganisms (GCM) 10K type strain sequencing project: providing services to taxonomists for standard genome sequencing and annotation.</title>
        <authorList>
            <consortium name="The Broad Institute Genomics Platform"/>
            <consortium name="The Broad Institute Genome Sequencing Center for Infectious Disease"/>
            <person name="Wu L."/>
            <person name="Ma J."/>
        </authorList>
    </citation>
    <scope>NUCLEOTIDE SEQUENCE [LARGE SCALE GENOMIC DNA]</scope>
    <source>
        <strain evidence="2">CCUG 54356</strain>
    </source>
</reference>
<dbReference type="Proteomes" id="UP001597264">
    <property type="component" value="Unassembled WGS sequence"/>
</dbReference>
<organism evidence="1 2">
    <name type="scientific">Microbulbifer celer</name>
    <dbReference type="NCBI Taxonomy" id="435905"/>
    <lineage>
        <taxon>Bacteria</taxon>
        <taxon>Pseudomonadati</taxon>
        <taxon>Pseudomonadota</taxon>
        <taxon>Gammaproteobacteria</taxon>
        <taxon>Cellvibrionales</taxon>
        <taxon>Microbulbiferaceae</taxon>
        <taxon>Microbulbifer</taxon>
    </lineage>
</organism>
<dbReference type="EMBL" id="JBHTLR010000004">
    <property type="protein sequence ID" value="MFD1215475.1"/>
    <property type="molecule type" value="Genomic_DNA"/>
</dbReference>
<evidence type="ECO:0000313" key="2">
    <source>
        <dbReference type="Proteomes" id="UP001597264"/>
    </source>
</evidence>
<dbReference type="CDD" id="cd04647">
    <property type="entry name" value="LbH_MAT_like"/>
    <property type="match status" value="1"/>
</dbReference>
<gene>
    <name evidence="1" type="ORF">ACFQ2X_02590</name>
</gene>
<dbReference type="GO" id="GO:0016746">
    <property type="term" value="F:acyltransferase activity"/>
    <property type="evidence" value="ECO:0007669"/>
    <property type="project" value="UniProtKB-KW"/>
</dbReference>
<dbReference type="InterPro" id="IPR011004">
    <property type="entry name" value="Trimer_LpxA-like_sf"/>
</dbReference>
<name>A0ABW3U6P8_9GAMM</name>
<dbReference type="InterPro" id="IPR051159">
    <property type="entry name" value="Hexapeptide_acetyltransf"/>
</dbReference>
<keyword evidence="2" id="KW-1185">Reference proteome</keyword>
<dbReference type="RefSeq" id="WP_230437781.1">
    <property type="nucleotide sequence ID" value="NZ_CP087715.1"/>
</dbReference>
<accession>A0ABW3U6P8</accession>
<dbReference type="PANTHER" id="PTHR23416">
    <property type="entry name" value="SIALIC ACID SYNTHASE-RELATED"/>
    <property type="match status" value="1"/>
</dbReference>
<dbReference type="Pfam" id="PF00132">
    <property type="entry name" value="Hexapep"/>
    <property type="match status" value="1"/>
</dbReference>
<sequence length="173" mass="18656">MNPTTSTSPNKESTFLQILRTASREDLALLTKLLMPHIAQHDLRQPRVWGDKSRLHLNQANFAINDLLVNTRSGHVTIERDCFFGHRCMLLTGTHDYRETGAKRLKAVPDAGRDIVVKRGVWMGSGVTVLGPAVIGENAVIAAGSVVRGDVAANTIVAGNPAAVVKTIDGQTP</sequence>
<proteinExistence type="predicted"/>
<protein>
    <submittedName>
        <fullName evidence="1">Acyltransferase</fullName>
    </submittedName>
</protein>
<dbReference type="Pfam" id="PF14602">
    <property type="entry name" value="Hexapep_2"/>
    <property type="match status" value="1"/>
</dbReference>